<evidence type="ECO:0000256" key="3">
    <source>
        <dbReference type="ARBA" id="ARBA00022723"/>
    </source>
</evidence>
<dbReference type="InterPro" id="IPR015797">
    <property type="entry name" value="NUDIX_hydrolase-like_dom_sf"/>
</dbReference>
<dbReference type="EMBL" id="CAOF01000102">
    <property type="protein sequence ID" value="CCO46847.1"/>
    <property type="molecule type" value="Genomic_DNA"/>
</dbReference>
<proteinExistence type="inferred from homology"/>
<keyword evidence="5" id="KW-0460">Magnesium</keyword>
<sequence>MSNERHLAMAVVVRDGKVLVQQRFRRSKGMVFEFPGGSVDEGESGEQAAIRELREETGLVSVSKLAAEIGKNEFGGDIFYVVLSEDAHNEPTATDPERQQTFFWMEPKNLPLNDFFPSDIQFIQRTLTKYLD</sequence>
<evidence type="ECO:0000256" key="5">
    <source>
        <dbReference type="ARBA" id="ARBA00022842"/>
    </source>
</evidence>
<dbReference type="GO" id="GO:0005737">
    <property type="term" value="C:cytoplasm"/>
    <property type="evidence" value="ECO:0007669"/>
    <property type="project" value="TreeGrafter"/>
</dbReference>
<keyword evidence="3" id="KW-0479">Metal-binding</keyword>
<accession>A0AAV2VQC3</accession>
<dbReference type="SUPFAM" id="SSF55811">
    <property type="entry name" value="Nudix"/>
    <property type="match status" value="1"/>
</dbReference>
<reference evidence="8 9" key="1">
    <citation type="journal article" date="2013" name="ISME J.">
        <title>Comparative genomics of pathogenic lineages of Vibrio nigripulchritudo identifies virulence-associated traits.</title>
        <authorList>
            <person name="Goudenege D."/>
            <person name="Labreuche Y."/>
            <person name="Krin E."/>
            <person name="Ansquer D."/>
            <person name="Mangenot S."/>
            <person name="Calteau A."/>
            <person name="Medigue C."/>
            <person name="Mazel D."/>
            <person name="Polz M.F."/>
            <person name="Le Roux F."/>
        </authorList>
    </citation>
    <scope>NUCLEOTIDE SEQUENCE [LARGE SCALE GENOMIC DNA]</scope>
    <source>
        <strain evidence="8 9">SOn1</strain>
    </source>
</reference>
<evidence type="ECO:0000313" key="8">
    <source>
        <dbReference type="EMBL" id="CCO46847.1"/>
    </source>
</evidence>
<dbReference type="PROSITE" id="PS00893">
    <property type="entry name" value="NUDIX_BOX"/>
    <property type="match status" value="1"/>
</dbReference>
<dbReference type="Gene3D" id="3.90.79.10">
    <property type="entry name" value="Nucleoside Triphosphate Pyrophosphohydrolase"/>
    <property type="match status" value="1"/>
</dbReference>
<dbReference type="PRINTS" id="PR00502">
    <property type="entry name" value="NUDIXFAMILY"/>
</dbReference>
<evidence type="ECO:0000259" key="7">
    <source>
        <dbReference type="PROSITE" id="PS51462"/>
    </source>
</evidence>
<dbReference type="GO" id="GO:0016818">
    <property type="term" value="F:hydrolase activity, acting on acid anhydrides, in phosphorus-containing anhydrides"/>
    <property type="evidence" value="ECO:0007669"/>
    <property type="project" value="TreeGrafter"/>
</dbReference>
<evidence type="ECO:0000256" key="4">
    <source>
        <dbReference type="ARBA" id="ARBA00022801"/>
    </source>
</evidence>
<dbReference type="PANTHER" id="PTHR43758">
    <property type="entry name" value="7,8-DIHYDRO-8-OXOGUANINE TRIPHOSPHATASE"/>
    <property type="match status" value="1"/>
</dbReference>
<dbReference type="RefSeq" id="WP_022611886.1">
    <property type="nucleotide sequence ID" value="NZ_LK391965.1"/>
</dbReference>
<dbReference type="InterPro" id="IPR000086">
    <property type="entry name" value="NUDIX_hydrolase_dom"/>
</dbReference>
<name>A0AAV2VQC3_9VIBR</name>
<dbReference type="InterPro" id="IPR020084">
    <property type="entry name" value="NUDIX_hydrolase_CS"/>
</dbReference>
<organism evidence="8 9">
    <name type="scientific">Vibrio nigripulchritudo SOn1</name>
    <dbReference type="NCBI Taxonomy" id="1238450"/>
    <lineage>
        <taxon>Bacteria</taxon>
        <taxon>Pseudomonadati</taxon>
        <taxon>Pseudomonadota</taxon>
        <taxon>Gammaproteobacteria</taxon>
        <taxon>Vibrionales</taxon>
        <taxon>Vibrionaceae</taxon>
        <taxon>Vibrio</taxon>
    </lineage>
</organism>
<evidence type="ECO:0000313" key="9">
    <source>
        <dbReference type="Proteomes" id="UP000018211"/>
    </source>
</evidence>
<dbReference type="PROSITE" id="PS51462">
    <property type="entry name" value="NUDIX"/>
    <property type="match status" value="1"/>
</dbReference>
<evidence type="ECO:0000256" key="2">
    <source>
        <dbReference type="ARBA" id="ARBA00005582"/>
    </source>
</evidence>
<dbReference type="PANTHER" id="PTHR43758:SF8">
    <property type="entry name" value="8-OXO-DGTP DIPHOSPHATASE YTKD-RELATED"/>
    <property type="match status" value="1"/>
</dbReference>
<dbReference type="AlphaFoldDB" id="A0AAV2VQC3"/>
<comment type="cofactor">
    <cofactor evidence="1">
        <name>Mg(2+)</name>
        <dbReference type="ChEBI" id="CHEBI:18420"/>
    </cofactor>
</comment>
<dbReference type="InterPro" id="IPR020476">
    <property type="entry name" value="Nudix_hydrolase"/>
</dbReference>
<gene>
    <name evidence="8" type="ORF">VIBNISOn1_1900011</name>
</gene>
<evidence type="ECO:0000256" key="6">
    <source>
        <dbReference type="RuleBase" id="RU003476"/>
    </source>
</evidence>
<keyword evidence="4 6" id="KW-0378">Hydrolase</keyword>
<dbReference type="Pfam" id="PF00293">
    <property type="entry name" value="NUDIX"/>
    <property type="match status" value="1"/>
</dbReference>
<feature type="domain" description="Nudix hydrolase" evidence="7">
    <location>
        <begin position="3"/>
        <end position="128"/>
    </location>
</feature>
<dbReference type="Proteomes" id="UP000018211">
    <property type="component" value="Unassembled WGS sequence"/>
</dbReference>
<comment type="caution">
    <text evidence="8">The sequence shown here is derived from an EMBL/GenBank/DDBJ whole genome shotgun (WGS) entry which is preliminary data.</text>
</comment>
<comment type="similarity">
    <text evidence="2 6">Belongs to the Nudix hydrolase family.</text>
</comment>
<evidence type="ECO:0000256" key="1">
    <source>
        <dbReference type="ARBA" id="ARBA00001946"/>
    </source>
</evidence>
<protein>
    <submittedName>
        <fullName evidence="8">MUTT/NUDIX HYDROLASE</fullName>
    </submittedName>
</protein>
<dbReference type="GO" id="GO:0046872">
    <property type="term" value="F:metal ion binding"/>
    <property type="evidence" value="ECO:0007669"/>
    <property type="project" value="UniProtKB-KW"/>
</dbReference>